<name>A0A451A4C2_9GAMM</name>
<evidence type="ECO:0000259" key="1">
    <source>
        <dbReference type="Pfam" id="PF13460"/>
    </source>
</evidence>
<protein>
    <submittedName>
        <fullName evidence="3">NADH dehydrogenase</fullName>
    </submittedName>
</protein>
<organism evidence="3">
    <name type="scientific">Candidatus Kentrum sp. TUN</name>
    <dbReference type="NCBI Taxonomy" id="2126343"/>
    <lineage>
        <taxon>Bacteria</taxon>
        <taxon>Pseudomonadati</taxon>
        <taxon>Pseudomonadota</taxon>
        <taxon>Gammaproteobacteria</taxon>
        <taxon>Candidatus Kentrum</taxon>
    </lineage>
</organism>
<reference evidence="3" key="1">
    <citation type="submission" date="2019-02" db="EMBL/GenBank/DDBJ databases">
        <authorList>
            <person name="Gruber-Vodicka R. H."/>
            <person name="Seah K. B. B."/>
        </authorList>
    </citation>
    <scope>NUCLEOTIDE SEQUENCE</scope>
    <source>
        <strain evidence="2">BECK_BY1</strain>
        <strain evidence="4">BECK_BY2</strain>
        <strain evidence="3">BECK_BY3</strain>
    </source>
</reference>
<dbReference type="EMBL" id="CAADFY010000233">
    <property type="protein sequence ID" value="VFK60884.1"/>
    <property type="molecule type" value="Genomic_DNA"/>
</dbReference>
<dbReference type="PANTHER" id="PTHR12126">
    <property type="entry name" value="NADH-UBIQUINONE OXIDOREDUCTASE 39 KDA SUBUNIT-RELATED"/>
    <property type="match status" value="1"/>
</dbReference>
<dbReference type="PANTHER" id="PTHR12126:SF11">
    <property type="entry name" value="NADH DEHYDROGENASE [UBIQUINONE] 1 ALPHA SUBCOMPLEX SUBUNIT 9, MITOCHONDRIAL"/>
    <property type="match status" value="1"/>
</dbReference>
<dbReference type="InterPro" id="IPR016040">
    <property type="entry name" value="NAD(P)-bd_dom"/>
</dbReference>
<dbReference type="InterPro" id="IPR036291">
    <property type="entry name" value="NAD(P)-bd_dom_sf"/>
</dbReference>
<proteinExistence type="predicted"/>
<accession>A0A451A4C2</accession>
<dbReference type="GO" id="GO:0044877">
    <property type="term" value="F:protein-containing complex binding"/>
    <property type="evidence" value="ECO:0007669"/>
    <property type="project" value="TreeGrafter"/>
</dbReference>
<evidence type="ECO:0000313" key="2">
    <source>
        <dbReference type="EMBL" id="VFK53615.1"/>
    </source>
</evidence>
<dbReference type="Gene3D" id="3.40.50.720">
    <property type="entry name" value="NAD(P)-binding Rossmann-like Domain"/>
    <property type="match status" value="1"/>
</dbReference>
<dbReference type="EMBL" id="CAADFX010000018">
    <property type="protein sequence ID" value="VFK53615.1"/>
    <property type="molecule type" value="Genomic_DNA"/>
</dbReference>
<dbReference type="SUPFAM" id="SSF51735">
    <property type="entry name" value="NAD(P)-binding Rossmann-fold domains"/>
    <property type="match status" value="1"/>
</dbReference>
<dbReference type="EMBL" id="CAADFV010000236">
    <property type="protein sequence ID" value="VFK70098.1"/>
    <property type="molecule type" value="Genomic_DNA"/>
</dbReference>
<dbReference type="Pfam" id="PF13460">
    <property type="entry name" value="NAD_binding_10"/>
    <property type="match status" value="1"/>
</dbReference>
<dbReference type="InterPro" id="IPR051207">
    <property type="entry name" value="ComplexI_NDUFA9_subunit"/>
</dbReference>
<gene>
    <name evidence="2" type="ORF">BECKTUN1418D_GA0071000_10183</name>
    <name evidence="4" type="ORF">BECKTUN1418E_GA0071001_12362</name>
    <name evidence="3" type="ORF">BECKTUN1418F_GA0071002_12332</name>
</gene>
<sequence>MKVAILGGTGYLGSYLVDALIANGHEPALLVRSKDSGKIHRAHQCTCISGALDQEEALRRTFSGCEAVIYNVGILREFPQHNITFKSLQYEDACRAMDVAADIGIARFILTSANGVKPDGTPYQRTKYLAEEHLRSSQLSGTVFRPSVIFGDPRGRMEFATRLCEEIIRPPYPAPLFHKGLMSLEAGTFQVAPIHVKNVADIYIKALEDPEAIGKTYSLCGPDALEWRTIIKIIGRAIGRKKWTFPVPAPLMSMVAAIFGNFSVFPITQDQLTMLLEGNIGDSSEIFDRYGVKSISFNEISLSYLRDE</sequence>
<dbReference type="AlphaFoldDB" id="A0A451A4C2"/>
<feature type="domain" description="NAD(P)-binding" evidence="1">
    <location>
        <begin position="7"/>
        <end position="159"/>
    </location>
</feature>
<evidence type="ECO:0000313" key="4">
    <source>
        <dbReference type="EMBL" id="VFK70098.1"/>
    </source>
</evidence>
<evidence type="ECO:0000313" key="3">
    <source>
        <dbReference type="EMBL" id="VFK60884.1"/>
    </source>
</evidence>